<feature type="compositionally biased region" description="Basic and acidic residues" evidence="2">
    <location>
        <begin position="864"/>
        <end position="877"/>
    </location>
</feature>
<dbReference type="GO" id="GO:0004185">
    <property type="term" value="F:serine-type carboxypeptidase activity"/>
    <property type="evidence" value="ECO:0007669"/>
    <property type="project" value="InterPro"/>
</dbReference>
<organism evidence="3">
    <name type="scientific">Cladocopium goreaui</name>
    <dbReference type="NCBI Taxonomy" id="2562237"/>
    <lineage>
        <taxon>Eukaryota</taxon>
        <taxon>Sar</taxon>
        <taxon>Alveolata</taxon>
        <taxon>Dinophyceae</taxon>
        <taxon>Suessiales</taxon>
        <taxon>Symbiodiniaceae</taxon>
        <taxon>Cladocopium</taxon>
    </lineage>
</organism>
<feature type="compositionally biased region" description="Polar residues" evidence="2">
    <location>
        <begin position="758"/>
        <end position="775"/>
    </location>
</feature>
<feature type="compositionally biased region" description="Polar residues" evidence="2">
    <location>
        <begin position="638"/>
        <end position="647"/>
    </location>
</feature>
<evidence type="ECO:0000313" key="5">
    <source>
        <dbReference type="Proteomes" id="UP001152797"/>
    </source>
</evidence>
<dbReference type="InterPro" id="IPR033124">
    <property type="entry name" value="Ser_caboxypep_his_AS"/>
</dbReference>
<dbReference type="EMBL" id="CAMXCT010005379">
    <property type="protein sequence ID" value="CAI4012172.1"/>
    <property type="molecule type" value="Genomic_DNA"/>
</dbReference>
<evidence type="ECO:0000313" key="4">
    <source>
        <dbReference type="EMBL" id="CAL4799484.1"/>
    </source>
</evidence>
<feature type="region of interest" description="Disordered" evidence="2">
    <location>
        <begin position="589"/>
        <end position="1100"/>
    </location>
</feature>
<dbReference type="AlphaFoldDB" id="A0A9P1DKZ6"/>
<reference evidence="4 5" key="2">
    <citation type="submission" date="2024-05" db="EMBL/GenBank/DDBJ databases">
        <authorList>
            <person name="Chen Y."/>
            <person name="Shah S."/>
            <person name="Dougan E. K."/>
            <person name="Thang M."/>
            <person name="Chan C."/>
        </authorList>
    </citation>
    <scope>NUCLEOTIDE SEQUENCE [LARGE SCALE GENOMIC DNA]</scope>
</reference>
<protein>
    <submittedName>
        <fullName evidence="4">Serine carboxypeptidase K10B2.2</fullName>
    </submittedName>
</protein>
<dbReference type="Gene3D" id="3.40.50.1820">
    <property type="entry name" value="alpha/beta hydrolase"/>
    <property type="match status" value="1"/>
</dbReference>
<dbReference type="InterPro" id="IPR029058">
    <property type="entry name" value="AB_hydrolase_fold"/>
</dbReference>
<evidence type="ECO:0000256" key="2">
    <source>
        <dbReference type="SAM" id="MobiDB-lite"/>
    </source>
</evidence>
<keyword evidence="5" id="KW-1185">Reference proteome</keyword>
<feature type="compositionally biased region" description="Basic and acidic residues" evidence="2">
    <location>
        <begin position="668"/>
        <end position="678"/>
    </location>
</feature>
<dbReference type="Proteomes" id="UP001152797">
    <property type="component" value="Unassembled WGS sequence"/>
</dbReference>
<reference evidence="3" key="1">
    <citation type="submission" date="2022-10" db="EMBL/GenBank/DDBJ databases">
        <authorList>
            <person name="Chen Y."/>
            <person name="Dougan E. K."/>
            <person name="Chan C."/>
            <person name="Rhodes N."/>
            <person name="Thang M."/>
        </authorList>
    </citation>
    <scope>NUCLEOTIDE SEQUENCE</scope>
</reference>
<feature type="compositionally biased region" description="Basic and acidic residues" evidence="2">
    <location>
        <begin position="715"/>
        <end position="725"/>
    </location>
</feature>
<feature type="compositionally biased region" description="Basic and acidic residues" evidence="2">
    <location>
        <begin position="903"/>
        <end position="941"/>
    </location>
</feature>
<evidence type="ECO:0000313" key="3">
    <source>
        <dbReference type="EMBL" id="CAI4012172.1"/>
    </source>
</evidence>
<dbReference type="OrthoDB" id="443318at2759"/>
<dbReference type="EMBL" id="CAMXCT030005379">
    <property type="protein sequence ID" value="CAL4799484.1"/>
    <property type="molecule type" value="Genomic_DNA"/>
</dbReference>
<feature type="compositionally biased region" description="Basic and acidic residues" evidence="2">
    <location>
        <begin position="1052"/>
        <end position="1080"/>
    </location>
</feature>
<feature type="compositionally biased region" description="Basic and acidic residues" evidence="2">
    <location>
        <begin position="621"/>
        <end position="631"/>
    </location>
</feature>
<feature type="compositionally biased region" description="Basic residues" evidence="2">
    <location>
        <begin position="992"/>
        <end position="1002"/>
    </location>
</feature>
<accession>A0A9P1DKZ6</accession>
<keyword evidence="4" id="KW-0645">Protease</keyword>
<feature type="compositionally biased region" description="Basic residues" evidence="2">
    <location>
        <begin position="943"/>
        <end position="961"/>
    </location>
</feature>
<comment type="caution">
    <text evidence="3">The sequence shown here is derived from an EMBL/GenBank/DDBJ whole genome shotgun (WGS) entry which is preliminary data.</text>
</comment>
<dbReference type="SUPFAM" id="SSF53474">
    <property type="entry name" value="alpha/beta-Hydrolases"/>
    <property type="match status" value="1"/>
</dbReference>
<keyword evidence="4" id="KW-0121">Carboxypeptidase</keyword>
<feature type="compositionally biased region" description="Basic and acidic residues" evidence="2">
    <location>
        <begin position="962"/>
        <end position="991"/>
    </location>
</feature>
<dbReference type="InterPro" id="IPR001563">
    <property type="entry name" value="Peptidase_S10"/>
</dbReference>
<comment type="similarity">
    <text evidence="1">Belongs to the peptidase S10 family.</text>
</comment>
<feature type="compositionally biased region" description="Basic and acidic residues" evidence="2">
    <location>
        <begin position="1024"/>
        <end position="1042"/>
    </location>
</feature>
<feature type="compositionally biased region" description="Polar residues" evidence="2">
    <location>
        <begin position="804"/>
        <end position="813"/>
    </location>
</feature>
<feature type="compositionally biased region" description="Polar residues" evidence="2">
    <location>
        <begin position="589"/>
        <end position="600"/>
    </location>
</feature>
<feature type="compositionally biased region" description="Basic and acidic residues" evidence="2">
    <location>
        <begin position="886"/>
        <end position="896"/>
    </location>
</feature>
<dbReference type="Pfam" id="PF00450">
    <property type="entry name" value="Peptidase_S10"/>
    <property type="match status" value="1"/>
</dbReference>
<evidence type="ECO:0000256" key="1">
    <source>
        <dbReference type="ARBA" id="ARBA00009431"/>
    </source>
</evidence>
<dbReference type="EMBL" id="CAMXCT020005379">
    <property type="protein sequence ID" value="CAL1165547.1"/>
    <property type="molecule type" value="Genomic_DNA"/>
</dbReference>
<dbReference type="PROSITE" id="PS00560">
    <property type="entry name" value="CARBOXYPEPT_SER_HIS"/>
    <property type="match status" value="1"/>
</dbReference>
<proteinExistence type="inferred from homology"/>
<keyword evidence="4" id="KW-0378">Hydrolase</keyword>
<feature type="compositionally biased region" description="Polar residues" evidence="2">
    <location>
        <begin position="685"/>
        <end position="694"/>
    </location>
</feature>
<dbReference type="GO" id="GO:0006508">
    <property type="term" value="P:proteolysis"/>
    <property type="evidence" value="ECO:0007669"/>
    <property type="project" value="InterPro"/>
</dbReference>
<gene>
    <name evidence="3" type="ORF">C1SCF055_LOCUS37266</name>
</gene>
<sequence length="1100" mass="120517">MDMLWYAHKHGFVPDADFDFLWNNCSMRQPSFLAQGFWRRENGMWMSSLQGTAALDGACKMAERKFMATTSRGLSQSWKKAYINELDVFSDSSSLDWTVPKSLDFYTAQWMNRADVKKALHVEDAPVKSWPGPTDGWQYTSNYNACNKAPGQPSMIDFYRKIAPKMTTTIVFNGDTDPCVSYEGTRTAIERVGFKILPGGHYRPWFYNKSAAAMETLMEKPNLFGPNLELRPAGAQFGGHVVNYAHGLSFATVHGSGHMVPQFRPQSAERLLNRLLSDGLFAPLLPSDAELAQMDDDSFDKFVDSWTDKARSEVSTGSTSAAKAIDRDRSALDILDLLLEAIVELLGYEAVLEGFDVVCQRWYLAAACHPLCFRDRFETWQLDTLIRLDDLVSQASEPPTENMETLDWPFAIAMEHAEVELRITEFLASPPSVLLVTLLQYGHQLTSFLQWIHLAEDNGQTHQCQLLNAAVKAQGISEGYCERFVQQRGKALFRILRTVASLWERTRTKKKLTAAALCPAKDLNIPRRIADITACTKGKRGDEEENGELESCANIANRKREPDGMDEMQWHHGRADRIRFALCVGQAEGVTSSHKASKTVTIRPAKLPLGPHATKPLSPKQKPESPARKAPQEATKAAPSSQPSKTVTIRPAKLPLGPHATEPLSPKQKPESPARKAPQEATKAAPSSQPSKTVTIRPAKLPLGPHATEPLSPKQKPESPARKAPQEAASGASKAAVPRKKPTEPKVKATSVVKTFPAKTQKTSPAPPVATSSVKVRSEVKSYPSRPQPREPDGPPPGWDKATAESSSRTTTPADGETGPIGGRASVTVVHLRPRSDRPAAGQVRQVRRALQPTPKSKTIARAPDGRQRPKSPEKGKGGGKGGKGKGKDTGEKAVKEEEEEERDYRDYGDYGDLTEDHFESPKRSEVDWDRDKDGKSDGKSSGKGKSKAKGSKGKGTKGKQKGKETDNGEKNGEKAAKAAEKEPEAKEKGKGGKSGKSGKGKSGKDKGSGKASQAKGSKGSGNKGKEKKEAKNQKEKDKSDKNNQGNQSLQENKENEKEKDENETKDMEVDDAVTKDHSVTEASTDDDLFGNIGDAWKLL</sequence>
<name>A0A9P1DKZ6_9DINO</name>